<gene>
    <name evidence="5" type="ORF">TrCOL_g9040</name>
</gene>
<feature type="region of interest" description="Disordered" evidence="3">
    <location>
        <begin position="69"/>
        <end position="200"/>
    </location>
</feature>
<dbReference type="InterPro" id="IPR018247">
    <property type="entry name" value="EF_Hand_1_Ca_BS"/>
</dbReference>
<feature type="compositionally biased region" description="Acidic residues" evidence="3">
    <location>
        <begin position="105"/>
        <end position="119"/>
    </location>
</feature>
<feature type="compositionally biased region" description="Low complexity" evidence="3">
    <location>
        <begin position="18"/>
        <end position="39"/>
    </location>
</feature>
<feature type="compositionally biased region" description="Acidic residues" evidence="3">
    <location>
        <begin position="1"/>
        <end position="12"/>
    </location>
</feature>
<dbReference type="CDD" id="cd00051">
    <property type="entry name" value="EFh"/>
    <property type="match status" value="1"/>
</dbReference>
<dbReference type="Gene3D" id="1.10.238.10">
    <property type="entry name" value="EF-hand"/>
    <property type="match status" value="1"/>
</dbReference>
<keyword evidence="1" id="KW-0106">Calcium</keyword>
<comment type="caution">
    <text evidence="5">The sequence shown here is derived from an EMBL/GenBank/DDBJ whole genome shotgun (WGS) entry which is preliminary data.</text>
</comment>
<evidence type="ECO:0000259" key="4">
    <source>
        <dbReference type="PROSITE" id="PS50222"/>
    </source>
</evidence>
<evidence type="ECO:0000313" key="5">
    <source>
        <dbReference type="EMBL" id="GMI49188.1"/>
    </source>
</evidence>
<dbReference type="PANTHER" id="PTHR46348">
    <property type="entry name" value="DELETED IN LUNG AND ESOPHAGEAL CANCER PROTEIN 1"/>
    <property type="match status" value="1"/>
</dbReference>
<feature type="domain" description="EF-hand" evidence="4">
    <location>
        <begin position="940"/>
        <end position="975"/>
    </location>
</feature>
<dbReference type="Proteomes" id="UP001165065">
    <property type="component" value="Unassembled WGS sequence"/>
</dbReference>
<dbReference type="InterPro" id="IPR033304">
    <property type="entry name" value="DLEC1"/>
</dbReference>
<organism evidence="5 6">
    <name type="scientific">Triparma columacea</name>
    <dbReference type="NCBI Taxonomy" id="722753"/>
    <lineage>
        <taxon>Eukaryota</taxon>
        <taxon>Sar</taxon>
        <taxon>Stramenopiles</taxon>
        <taxon>Ochrophyta</taxon>
        <taxon>Bolidophyceae</taxon>
        <taxon>Parmales</taxon>
        <taxon>Triparmaceae</taxon>
        <taxon>Triparma</taxon>
    </lineage>
</organism>
<feature type="domain" description="EF-hand" evidence="4">
    <location>
        <begin position="904"/>
        <end position="939"/>
    </location>
</feature>
<dbReference type="InterPro" id="IPR002048">
    <property type="entry name" value="EF_hand_dom"/>
</dbReference>
<feature type="region of interest" description="Disordered" evidence="3">
    <location>
        <begin position="798"/>
        <end position="818"/>
    </location>
</feature>
<dbReference type="GO" id="GO:0005929">
    <property type="term" value="C:cilium"/>
    <property type="evidence" value="ECO:0007669"/>
    <property type="project" value="TreeGrafter"/>
</dbReference>
<feature type="region of interest" description="Disordered" evidence="3">
    <location>
        <begin position="398"/>
        <end position="437"/>
    </location>
</feature>
<dbReference type="InterPro" id="IPR059041">
    <property type="entry name" value="Ig_DLEC1_1"/>
</dbReference>
<dbReference type="GO" id="GO:0005509">
    <property type="term" value="F:calcium ion binding"/>
    <property type="evidence" value="ECO:0007669"/>
    <property type="project" value="InterPro"/>
</dbReference>
<dbReference type="Pfam" id="PF23316">
    <property type="entry name" value="Ig_DLEC1_6th"/>
    <property type="match status" value="1"/>
</dbReference>
<dbReference type="EMBL" id="BRYA01000475">
    <property type="protein sequence ID" value="GMI49188.1"/>
    <property type="molecule type" value="Genomic_DNA"/>
</dbReference>
<keyword evidence="2" id="KW-0175">Coiled coil</keyword>
<reference evidence="6" key="1">
    <citation type="journal article" date="2023" name="Commun. Biol.">
        <title>Genome analysis of Parmales, the sister group of diatoms, reveals the evolutionary specialization of diatoms from phago-mixotrophs to photoautotrophs.</title>
        <authorList>
            <person name="Ban H."/>
            <person name="Sato S."/>
            <person name="Yoshikawa S."/>
            <person name="Yamada K."/>
            <person name="Nakamura Y."/>
            <person name="Ichinomiya M."/>
            <person name="Sato N."/>
            <person name="Blanc-Mathieu R."/>
            <person name="Endo H."/>
            <person name="Kuwata A."/>
            <person name="Ogata H."/>
        </authorList>
    </citation>
    <scope>NUCLEOTIDE SEQUENCE [LARGE SCALE GENOMIC DNA]</scope>
</reference>
<feature type="compositionally biased region" description="Acidic residues" evidence="3">
    <location>
        <begin position="75"/>
        <end position="91"/>
    </location>
</feature>
<feature type="region of interest" description="Disordered" evidence="3">
    <location>
        <begin position="1"/>
        <end position="47"/>
    </location>
</feature>
<feature type="region of interest" description="Disordered" evidence="3">
    <location>
        <begin position="1511"/>
        <end position="1531"/>
    </location>
</feature>
<dbReference type="Gene3D" id="2.60.40.10">
    <property type="entry name" value="Immunoglobulins"/>
    <property type="match status" value="7"/>
</dbReference>
<dbReference type="SUPFAM" id="SSF47473">
    <property type="entry name" value="EF-hand"/>
    <property type="match status" value="1"/>
</dbReference>
<name>A0A9W7GS81_9STRA</name>
<feature type="compositionally biased region" description="Basic and acidic residues" evidence="3">
    <location>
        <begin position="410"/>
        <end position="420"/>
    </location>
</feature>
<protein>
    <recommendedName>
        <fullName evidence="4">EF-hand domain-containing protein</fullName>
    </recommendedName>
</protein>
<accession>A0A9W7GS81</accession>
<dbReference type="SMART" id="SM00054">
    <property type="entry name" value="EFh"/>
    <property type="match status" value="2"/>
</dbReference>
<keyword evidence="6" id="KW-1185">Reference proteome</keyword>
<feature type="coiled-coil region" evidence="2">
    <location>
        <begin position="203"/>
        <end position="230"/>
    </location>
</feature>
<evidence type="ECO:0000256" key="2">
    <source>
        <dbReference type="SAM" id="Coils"/>
    </source>
</evidence>
<dbReference type="PROSITE" id="PS00018">
    <property type="entry name" value="EF_HAND_1"/>
    <property type="match status" value="2"/>
</dbReference>
<dbReference type="GO" id="GO:0008285">
    <property type="term" value="P:negative regulation of cell population proliferation"/>
    <property type="evidence" value="ECO:0007669"/>
    <property type="project" value="InterPro"/>
</dbReference>
<dbReference type="Pfam" id="PF13499">
    <property type="entry name" value="EF-hand_7"/>
    <property type="match status" value="1"/>
</dbReference>
<feature type="region of interest" description="Disordered" evidence="3">
    <location>
        <begin position="1788"/>
        <end position="1818"/>
    </location>
</feature>
<dbReference type="GO" id="GO:0005737">
    <property type="term" value="C:cytoplasm"/>
    <property type="evidence" value="ECO:0007669"/>
    <property type="project" value="TreeGrafter"/>
</dbReference>
<evidence type="ECO:0000256" key="1">
    <source>
        <dbReference type="ARBA" id="ARBA00022837"/>
    </source>
</evidence>
<dbReference type="InterPro" id="IPR011992">
    <property type="entry name" value="EF-hand-dom_pair"/>
</dbReference>
<feature type="compositionally biased region" description="Polar residues" evidence="3">
    <location>
        <begin position="172"/>
        <end position="182"/>
    </location>
</feature>
<dbReference type="InterPro" id="IPR013783">
    <property type="entry name" value="Ig-like_fold"/>
</dbReference>
<dbReference type="PANTHER" id="PTHR46348:SF1">
    <property type="entry name" value="DELETED IN LUNG AND ESOPHAGEAL CANCER PROTEIN 1"/>
    <property type="match status" value="1"/>
</dbReference>
<evidence type="ECO:0000256" key="3">
    <source>
        <dbReference type="SAM" id="MobiDB-lite"/>
    </source>
</evidence>
<evidence type="ECO:0000313" key="6">
    <source>
        <dbReference type="Proteomes" id="UP001165065"/>
    </source>
</evidence>
<proteinExistence type="predicted"/>
<dbReference type="Pfam" id="PF23277">
    <property type="entry name" value="Ig_Dlec1_1"/>
    <property type="match status" value="1"/>
</dbReference>
<dbReference type="PROSITE" id="PS50222">
    <property type="entry name" value="EF_HAND_2"/>
    <property type="match status" value="2"/>
</dbReference>
<dbReference type="GO" id="GO:0015631">
    <property type="term" value="F:tubulin binding"/>
    <property type="evidence" value="ECO:0007669"/>
    <property type="project" value="TreeGrafter"/>
</dbReference>
<sequence>MSESGDVPDDQSDSGSHVSGALSSPPASPSSVASSSPSPTGGGVNASLEAQAAVGSVTHLLNTTFKEIFKRTSIEEEPGEGEEDGGGVEIEDEKKKKKKKRDVDTDADTEQQDEGEYDDEEKKEIDGGEEGGEGGHVASSDDQQDDPSQHLKQDSAPPSGDEVADQDGEGQASGSANQQDPASRSPVPPQGGGEEEGDTPWHLIRFEEIKQRLRLQHAQAENMLNYLSEQHMKSGVDDVKSEHALKRVGLMQGAHVPIPYSTLDLDKLRDSDDPFGAFADNLVGAKNLVEDNYERILRVSGTLPMSAFTSKTARKVKLEEVTKAPGYLKQTATNTKRSELIMSTSHAPRGGKFDPSDTTTTVRFDLKPDATFDLPPPKARTIHDPDLAPHVEYITHSEKPPELEFVAPVDGKDPKKKPDPNRLVGTGTEPPPKPKVEVRNEGEQWDLDMQVLEKMSEKLHYLKNPRYDKNAVNHTRVLTRPLETQKDLQEHAFTGKPKFKYPAGDHNYLVAQPDVVEFLDYAVDEEYESFLFIRNATAVSRSITILPPATPFFSFTHIEFPSKTKSQLAPGMAAKVTVRFKPDSLADYEDYCTVLSEGGKFNVKLWAHRPPPKLSIPSTLKAGACLVGDAKRKTFNCINEGGKARFRLMLEEDWPIPKMAQERIPALKTPPFVISPTEFALDHGESVTLSVDYSPLELGLHERSFVIICDNCHVTKYTLTGSSESVFLSISGVNSVPLEKVTDNPLAIQPKNLDFGVTPLGAICERTVTVRNDTPLDLAFRWDMRNFFATKNAVNEGWGGRPRSRQLSSGGGKRPKSRELVVGALPGTELHNDDPKGFEIEPRYGVFPAESDTTFTVRFNTAKSPTPIDAQIQSVLVVEGVPPSSIPSEEQAGLLKNLAEHGYGKYLRMQAWFNAMDADGGGTIDREELKANLEAMGLSSHQRAIRETLEAVDKDGDGEITIVEFMDGLPSDLQHAIEKNLDTTDIGDVQDTIRKEVDCLGFLMRSSSEYVKFSVDPLSLHFPGKLTAGVVYTKNVVLRNCSNVDSGFEFGNVYFNDADSVAGAKTSDPSDVPDMNDYLVGVEPSRGILPALGEVTATVSFSAKPEGLVNLALPINVKGGNPMNSTSLVQVSANVIGPRLKIKKSEVDFGLVAVGAHKECTIEFVNEGDVPLAWAAVYISRQDGVDEKMEMLSSKLITSPGKTPYGRKKSMGAYSSKTGRSMSTISSVSSLNSIGSTGTGTGNSPNSFRIESPHCKLNFSPQEGVLGPNETGKVVINCAAGKLPQRLRATLALLVSDESKEHDYATQYVSVRGEVQAPKVYLDTTLINLGVTYSDVPVVRWVTLKNLSNLDTKYRWERPAGSTPSFNVEFEPSSGSLASKEVLKCKVTYTAKVPGAIDDVYACKVFGMQFPLGFSLKTISKGVVVGYEKLEDGEPVPEPLCPPDAPQFIGDPEDVPHPEVPPKLHIPGDVALFQRKVVRFVIRNFSACPARYQLRPRKYLPAEVEGEDDFGFEKSGTRGSTRVGSTKGGKKKRMLLGNKHEVTEVFQTEKGKKHTMARLEYEEDRKILKGGLGFAIDVSPKEGFLAPWGVLVVTLRTYNNMPATYQDQIYCDVTGAPLTRLDFKSTVIGCPLSLKATSLGMDMVSNPKLPNMKFGDVALNCPPLTRTMVVKNSGPIDALLKWSVREAADDSEDNRVVALTFNEGGETGKPFDIKLGLYEKPRFESPFDIKPVAARLAKHSEQQFTITLNEVTTDEQIGDKKLWSELKNCLMVADAQWQHPKQMPSLLGDSSVTSLDSRGGTGAGSRRATKRGGDHHDGALERETMGAVKLGVSARAIAPYLFLDKRRHGEKNAISEVEDKDVNVKQVIKIAINAMEYKHFQRTGEVSDDMEQTFLLTNQSSISIDLALTMQGPFKIEKATTMTIPHPNYNNPGKEDWNTDRGQLFRLPPNESVEVSASFLPKVTPLSDGTRDDIDESKDMKLDAAGRLKIKYSTGQEQFVEMKGQLLRPLVAVQPSSYHYGMCHVEEEQDIIIYVNNPTLVVANYKIVHIPEIKSKRQRMILDPDNELNKEHFDDPSVFVFSEYEGSQEGPTLPLPSSGYCLPDDKNRKSHAPVFKKSNMSLTWKSGDPRDLEVGEKLRKLNQINPRNPRAISVKFKPHLQKRYRSRFRFEVEEGSGFDVVFSGRGTYIEHGKHNAPPHV</sequence>
<dbReference type="OrthoDB" id="188879at2759"/>